<reference evidence="4" key="1">
    <citation type="journal article" date="2021" name="PeerJ">
        <title>Extensive microbial diversity within the chicken gut microbiome revealed by metagenomics and culture.</title>
        <authorList>
            <person name="Gilroy R."/>
            <person name="Ravi A."/>
            <person name="Getino M."/>
            <person name="Pursley I."/>
            <person name="Horton D.L."/>
            <person name="Alikhan N.F."/>
            <person name="Baker D."/>
            <person name="Gharbi K."/>
            <person name="Hall N."/>
            <person name="Watson M."/>
            <person name="Adriaenssens E.M."/>
            <person name="Foster-Nyarko E."/>
            <person name="Jarju S."/>
            <person name="Secka A."/>
            <person name="Antonio M."/>
            <person name="Oren A."/>
            <person name="Chaudhuri R.R."/>
            <person name="La Ragione R."/>
            <person name="Hildebrand F."/>
            <person name="Pallen M.J."/>
        </authorList>
    </citation>
    <scope>NUCLEOTIDE SEQUENCE</scope>
    <source>
        <strain evidence="4">5790</strain>
    </source>
</reference>
<protein>
    <recommendedName>
        <fullName evidence="6">Pectate lyase</fullName>
    </recommendedName>
</protein>
<evidence type="ECO:0008006" key="6">
    <source>
        <dbReference type="Google" id="ProtNLM"/>
    </source>
</evidence>
<dbReference type="InterPro" id="IPR012334">
    <property type="entry name" value="Pectin_lyas_fold"/>
</dbReference>
<keyword evidence="3" id="KW-0732">Signal</keyword>
<keyword evidence="2" id="KW-0325">Glycoprotein</keyword>
<dbReference type="InterPro" id="IPR013783">
    <property type="entry name" value="Ig-like_fold"/>
</dbReference>
<dbReference type="InterPro" id="IPR052063">
    <property type="entry name" value="Polysaccharide_Lyase_1"/>
</dbReference>
<dbReference type="Gene3D" id="2.160.20.10">
    <property type="entry name" value="Single-stranded right-handed beta-helix, Pectin lyase-like"/>
    <property type="match status" value="1"/>
</dbReference>
<sequence>MKSRARLIRRAGALFTSFIVAAGSLALPSFAAPAELSADASERTIAFAGAEGGGMYSPGARGAYQEGERIEVYHVTNLDDSGEGSFREAVSEGNRIVVFDVSGYIDLSSTVSINHDNMTILGQTAPGGGICFRGDNIKVGADNVIMRYLRFRVGDQHADGSVTPARDGLEITDNCQNVILDHCSVSWGTDENLSAYAVKDVTIQNCIISEALNQSVHAKGEHGYGGIWGGVNLSIHHNIIASHKSRNPKVGTSETVAMTAGYTDDQTLVDMKNNIIYNWSDKAGYGSENGAKTYIQNNIYKPGPATGADANSDSINYNKRSRIFELSVGNKHQPNMLGSVYAVGNIIDIEESDPNYETAQLVNENNWQDDLHTGVYVETKVYSTADKSNMVITEPDEQYRTYEAEYPITLDSTDDAYEEILNNAGATLPARDATDARVVDNVRNRTAPSGSNGSKGLVDSPVDGIPEGQEALYDERGYAVLAEETRDASYDTDGDGIPDTWEDKMNLDKANPNDGISIGPDGLTWTEIYVEEAITKPADAGLSVEVQSFDEYYRDDQAAVLSAAVSGDGVQSVDFYLNGSIAGTAESGNNGVWSVQTQGLPTGDNLVTAKAYKADGSYTLSAPVSLCVLGSQNVDGWTASENAGYDGEDFTLGEGESITQTVSGDFKLVTRIDSISGTSKAKTGISAAGSDSGADIDLALGYDENNIRQIYYRTDGGDYLVWTPGGDVYDYMLFEISKSGNTVSLYAGTSMADLETDANKIAEATVSDTSMNAGAFATDAHGMTVSKLETLRLITEQTNPQASLSIEQGTRLSLSGESVAVSVIPDTAPVTEIWLYLGSTAIASVETNITEEQEVLIPVEMASPTRGTLTVYCFDENLGRGQDSVENIAFSQPVEPWQLADISSDTGGGGTYVEATNDYTYKIYENLGGAIGGTSDEFAYMYQQFSGDNRIYYRSRMQDGKQFGVMIRSSLDMSDPAGEASKPMYFFGGTADDSGSIRYRLIRRASEGAEAEVVADVTDITGQSANLYFIVEKLGDTINIYQTENGSTVYKTKNLLTSVTCDDIGDTYYMGFATVNRGAAPGDAGWVAIESLSGRSSSAGTYVSGYENGIVTVSDGGFDGAVAVAAGYDANGVLIEAKNAEIIGGTAEVGEVSGDSRKVFVWNNLNDLTPLCEAYDGEEQVVTGEDAEGVVWNFDYGLDWQWQIQDQLLLDPEWTDENAFGNTSGKMRLSTTGDYSSPRYVFREYIPGDGQQIIGAEADVLVSGEGAGLNVYMLANTEDQAFKISFADDGLIYVGDVSTGYTYETQKWYTLSFTYDMGTGDETAEIVITDDSGNECVNVQGSARVSARAQINSKRTNVTDAILFEPEANKTAIYYIDNVSVSQTPSSVQKHVIASHLWNFGADPVFSELTALQGGQSYDGLGVTGGANLQAMGTKTFDDISFSKRYRIGNNGSTSQKNVYFDVPAGITDIVVYGASDNSQESREIVINDGSEHAASVTSAGAAIRYTYEGDARRIYVYGGRSGVSIYGISYETYEYIQVD</sequence>
<gene>
    <name evidence="4" type="ORF">H9900_04300</name>
</gene>
<dbReference type="Gene3D" id="2.60.40.10">
    <property type="entry name" value="Immunoglobulins"/>
    <property type="match status" value="1"/>
</dbReference>
<feature type="chain" id="PRO_5039016783" description="Pectate lyase" evidence="3">
    <location>
        <begin position="32"/>
        <end position="1540"/>
    </location>
</feature>
<dbReference type="EMBL" id="DXIJ01000088">
    <property type="protein sequence ID" value="HIV86013.1"/>
    <property type="molecule type" value="Genomic_DNA"/>
</dbReference>
<reference evidence="4" key="2">
    <citation type="submission" date="2021-04" db="EMBL/GenBank/DDBJ databases">
        <authorList>
            <person name="Gilroy R."/>
        </authorList>
    </citation>
    <scope>NUCLEOTIDE SEQUENCE</scope>
    <source>
        <strain evidence="4">5790</strain>
    </source>
</reference>
<comment type="caution">
    <text evidence="4">The sequence shown here is derived from an EMBL/GenBank/DDBJ whole genome shotgun (WGS) entry which is preliminary data.</text>
</comment>
<organism evidence="4 5">
    <name type="scientific">Candidatus Monoglobus merdigallinarum</name>
    <dbReference type="NCBI Taxonomy" id="2838698"/>
    <lineage>
        <taxon>Bacteria</taxon>
        <taxon>Bacillati</taxon>
        <taxon>Bacillota</taxon>
        <taxon>Clostridia</taxon>
        <taxon>Monoglobales</taxon>
        <taxon>Monoglobaceae</taxon>
        <taxon>Monoglobus</taxon>
    </lineage>
</organism>
<dbReference type="PANTHER" id="PTHR42970">
    <property type="entry name" value="PECTATE LYASE C-RELATED"/>
    <property type="match status" value="1"/>
</dbReference>
<feature type="signal peptide" evidence="3">
    <location>
        <begin position="1"/>
        <end position="31"/>
    </location>
</feature>
<dbReference type="SUPFAM" id="SSF51126">
    <property type="entry name" value="Pectin lyase-like"/>
    <property type="match status" value="1"/>
</dbReference>
<keyword evidence="1" id="KW-0479">Metal-binding</keyword>
<proteinExistence type="predicted"/>
<accession>A0A9D1TMR1</accession>
<dbReference type="InterPro" id="IPR011050">
    <property type="entry name" value="Pectin_lyase_fold/virulence"/>
</dbReference>
<evidence type="ECO:0000256" key="2">
    <source>
        <dbReference type="ARBA" id="ARBA00023180"/>
    </source>
</evidence>
<evidence type="ECO:0000313" key="4">
    <source>
        <dbReference type="EMBL" id="HIV86013.1"/>
    </source>
</evidence>
<dbReference type="PANTHER" id="PTHR42970:SF1">
    <property type="entry name" value="PECTATE LYASE C-RELATED"/>
    <property type="match status" value="1"/>
</dbReference>
<evidence type="ECO:0000313" key="5">
    <source>
        <dbReference type="Proteomes" id="UP000824162"/>
    </source>
</evidence>
<evidence type="ECO:0000256" key="1">
    <source>
        <dbReference type="ARBA" id="ARBA00022723"/>
    </source>
</evidence>
<evidence type="ECO:0000256" key="3">
    <source>
        <dbReference type="SAM" id="SignalP"/>
    </source>
</evidence>
<name>A0A9D1TMR1_9FIRM</name>
<dbReference type="Proteomes" id="UP000824162">
    <property type="component" value="Unassembled WGS sequence"/>
</dbReference>
<dbReference type="GO" id="GO:0046872">
    <property type="term" value="F:metal ion binding"/>
    <property type="evidence" value="ECO:0007669"/>
    <property type="project" value="UniProtKB-KW"/>
</dbReference>